<keyword evidence="1" id="KW-0812">Transmembrane</keyword>
<dbReference type="AlphaFoldDB" id="A0A100XHA1"/>
<dbReference type="Proteomes" id="UP000069654">
    <property type="component" value="Unassembled WGS sequence"/>
</dbReference>
<dbReference type="STRING" id="1797.RMCT_3611"/>
<dbReference type="EMBL" id="BCTB01000047">
    <property type="protein sequence ID" value="GAT16642.1"/>
    <property type="molecule type" value="Genomic_DNA"/>
</dbReference>
<protein>
    <recommendedName>
        <fullName evidence="4">ABC transporter</fullName>
    </recommendedName>
</protein>
<feature type="transmembrane region" description="Helical" evidence="1">
    <location>
        <begin position="191"/>
        <end position="211"/>
    </location>
</feature>
<proteinExistence type="predicted"/>
<feature type="transmembrane region" description="Helical" evidence="1">
    <location>
        <begin position="32"/>
        <end position="55"/>
    </location>
</feature>
<sequence length="268" mass="27790">MTAPVSPAPDAITGVVRGVRAEGVRTGGRSRLWAVIMPAAVGIPVVITLGIALIAEAFARIPGQISVLQVSTSNAAYWVITITTTLVAVAAADGQASESRHGTAEHVRLAMPSRWSMLTARWVFYGGLGAVIAALTLIGVLSALPAVAPTVYGTVSWTDPVGLRLLWTVPLLAVFAAGAGVGVGALVRSPLAAVSAILLWAFVCETAAGYLPSGATLQRFMPMLNAVYATGQDTVLTPPWGQNPALLYTCAVFTTIFAIAAIERTIRK</sequence>
<feature type="transmembrane region" description="Helical" evidence="1">
    <location>
        <begin position="122"/>
        <end position="145"/>
    </location>
</feature>
<comment type="caution">
    <text evidence="2">The sequence shown here is derived from an EMBL/GenBank/DDBJ whole genome shotgun (WGS) entry which is preliminary data.</text>
</comment>
<feature type="transmembrane region" description="Helical" evidence="1">
    <location>
        <begin position="245"/>
        <end position="262"/>
    </location>
</feature>
<evidence type="ECO:0000313" key="3">
    <source>
        <dbReference type="Proteomes" id="UP000069654"/>
    </source>
</evidence>
<accession>A0A100XHA1</accession>
<feature type="transmembrane region" description="Helical" evidence="1">
    <location>
        <begin position="165"/>
        <end position="186"/>
    </location>
</feature>
<reference evidence="2 3" key="1">
    <citation type="journal article" date="2016" name="Genome Announc.">
        <title>Draft Genome Sequences of Five Rapidly Growing Mycobacterium Species, M. thermoresistibile, M. fortuitum subsp. acetamidolyticum, M. canariasense, M. brisbanense, and M. novocastrense.</title>
        <authorList>
            <person name="Katahira K."/>
            <person name="Ogura Y."/>
            <person name="Gotoh Y."/>
            <person name="Hayashi T."/>
        </authorList>
    </citation>
    <scope>NUCLEOTIDE SEQUENCE [LARGE SCALE GENOMIC DNA]</scope>
    <source>
        <strain evidence="2 3">JCM6362</strain>
    </source>
</reference>
<dbReference type="RefSeq" id="WP_234785038.1">
    <property type="nucleotide sequence ID" value="NZ_BCTB01000047.1"/>
</dbReference>
<evidence type="ECO:0008006" key="4">
    <source>
        <dbReference type="Google" id="ProtNLM"/>
    </source>
</evidence>
<evidence type="ECO:0000313" key="2">
    <source>
        <dbReference type="EMBL" id="GAT16642.1"/>
    </source>
</evidence>
<organism evidence="2 3">
    <name type="scientific">Mycolicibacterium thermoresistibile</name>
    <name type="common">Mycobacterium thermoresistibile</name>
    <dbReference type="NCBI Taxonomy" id="1797"/>
    <lineage>
        <taxon>Bacteria</taxon>
        <taxon>Bacillati</taxon>
        <taxon>Actinomycetota</taxon>
        <taxon>Actinomycetes</taxon>
        <taxon>Mycobacteriales</taxon>
        <taxon>Mycobacteriaceae</taxon>
        <taxon>Mycolicibacterium</taxon>
    </lineage>
</organism>
<name>A0A100XHA1_MYCTH</name>
<reference evidence="3" key="2">
    <citation type="submission" date="2016-02" db="EMBL/GenBank/DDBJ databases">
        <title>Draft genome sequence of five rapidly growing Mycobacterium species.</title>
        <authorList>
            <person name="Katahira K."/>
            <person name="Gotou Y."/>
            <person name="Iida K."/>
            <person name="Ogura Y."/>
            <person name="Hayashi T."/>
        </authorList>
    </citation>
    <scope>NUCLEOTIDE SEQUENCE [LARGE SCALE GENOMIC DNA]</scope>
    <source>
        <strain evidence="3">JCM6362</strain>
    </source>
</reference>
<keyword evidence="1" id="KW-1133">Transmembrane helix</keyword>
<gene>
    <name evidence="2" type="ORF">RMCT_3611</name>
</gene>
<feature type="transmembrane region" description="Helical" evidence="1">
    <location>
        <begin position="75"/>
        <end position="92"/>
    </location>
</feature>
<keyword evidence="1" id="KW-0472">Membrane</keyword>
<evidence type="ECO:0000256" key="1">
    <source>
        <dbReference type="SAM" id="Phobius"/>
    </source>
</evidence>